<evidence type="ECO:0000313" key="2">
    <source>
        <dbReference type="EMBL" id="MBY8882909.1"/>
    </source>
</evidence>
<dbReference type="Gene3D" id="3.10.450.50">
    <property type="match status" value="1"/>
</dbReference>
<dbReference type="InterPro" id="IPR032710">
    <property type="entry name" value="NTF2-like_dom_sf"/>
</dbReference>
<dbReference type="InterPro" id="IPR037401">
    <property type="entry name" value="SnoaL-like"/>
</dbReference>
<feature type="domain" description="SnoaL-like" evidence="1">
    <location>
        <begin position="4"/>
        <end position="96"/>
    </location>
</feature>
<sequence>MECGDLDGYASLLDDDVIVDRPDAPTGRGRAEVLRMHQDRLVPKDRHVIERIVADGDHVVVIGSIQPPAIPAATQPASPASPAGRVAFVDVFTLSDIGMLLACRRYYFAAPV</sequence>
<dbReference type="RefSeq" id="WP_222969616.1">
    <property type="nucleotide sequence ID" value="NZ_JAINZZ010000094.1"/>
</dbReference>
<gene>
    <name evidence="2" type="ORF">K7862_35545</name>
</gene>
<name>A0ABS7QIA9_9ACTN</name>
<protein>
    <submittedName>
        <fullName evidence="2">Nuclear transport factor 2 family protein</fullName>
    </submittedName>
</protein>
<evidence type="ECO:0000313" key="3">
    <source>
        <dbReference type="Proteomes" id="UP000778578"/>
    </source>
</evidence>
<organism evidence="2 3">
    <name type="scientific">Actinacidiphila acidipaludis</name>
    <dbReference type="NCBI Taxonomy" id="2873382"/>
    <lineage>
        <taxon>Bacteria</taxon>
        <taxon>Bacillati</taxon>
        <taxon>Actinomycetota</taxon>
        <taxon>Actinomycetes</taxon>
        <taxon>Kitasatosporales</taxon>
        <taxon>Streptomycetaceae</taxon>
        <taxon>Actinacidiphila</taxon>
    </lineage>
</organism>
<dbReference type="Proteomes" id="UP000778578">
    <property type="component" value="Unassembled WGS sequence"/>
</dbReference>
<comment type="caution">
    <text evidence="2">The sequence shown here is derived from an EMBL/GenBank/DDBJ whole genome shotgun (WGS) entry which is preliminary data.</text>
</comment>
<reference evidence="2 3" key="1">
    <citation type="submission" date="2021-08" db="EMBL/GenBank/DDBJ databases">
        <title>WGS of actinomycetes from Thailand.</title>
        <authorList>
            <person name="Thawai C."/>
        </authorList>
    </citation>
    <scope>NUCLEOTIDE SEQUENCE [LARGE SCALE GENOMIC DNA]</scope>
    <source>
        <strain evidence="2 3">PLK6-54</strain>
    </source>
</reference>
<accession>A0ABS7QIA9</accession>
<dbReference type="EMBL" id="JAINZZ010000094">
    <property type="protein sequence ID" value="MBY8882909.1"/>
    <property type="molecule type" value="Genomic_DNA"/>
</dbReference>
<proteinExistence type="predicted"/>
<dbReference type="Pfam" id="PF12680">
    <property type="entry name" value="SnoaL_2"/>
    <property type="match status" value="1"/>
</dbReference>
<keyword evidence="3" id="KW-1185">Reference proteome</keyword>
<dbReference type="SUPFAM" id="SSF54427">
    <property type="entry name" value="NTF2-like"/>
    <property type="match status" value="1"/>
</dbReference>
<evidence type="ECO:0000259" key="1">
    <source>
        <dbReference type="Pfam" id="PF12680"/>
    </source>
</evidence>